<evidence type="ECO:0000256" key="6">
    <source>
        <dbReference type="SAM" id="MobiDB-lite"/>
    </source>
</evidence>
<reference evidence="8" key="1">
    <citation type="submission" date="2016-12" db="EMBL/GenBank/DDBJ databases">
        <title>Whole genome sequencing of Sphingomonas koreensis.</title>
        <authorList>
            <person name="Conlan S."/>
            <person name="Thomas P.J."/>
            <person name="Mullikin J."/>
            <person name="Palmore T.N."/>
            <person name="Frank K.M."/>
            <person name="Segre J.A."/>
        </authorList>
    </citation>
    <scope>NUCLEOTIDE SEQUENCE</scope>
    <source>
        <strain evidence="8">ABOJV</strain>
    </source>
</reference>
<reference evidence="10" key="2">
    <citation type="submission" date="2016-12" db="EMBL/GenBank/DDBJ databases">
        <title>Whole genome sequencing of Sphingomonas sp. ABOJV.</title>
        <authorList>
            <person name="Conlan S."/>
            <person name="Thomas P.J."/>
            <person name="Mullikin J."/>
            <person name="Palmore T.N."/>
            <person name="Frank K.M."/>
            <person name="Segre J.A."/>
        </authorList>
    </citation>
    <scope>NUCLEOTIDE SEQUENCE [LARGE SCALE GENOMIC DNA]</scope>
    <source>
        <strain evidence="10">ABOJV</strain>
    </source>
</reference>
<evidence type="ECO:0000313" key="9">
    <source>
        <dbReference type="EMBL" id="RSV01139.1"/>
    </source>
</evidence>
<dbReference type="GO" id="GO:0003677">
    <property type="term" value="F:DNA binding"/>
    <property type="evidence" value="ECO:0007669"/>
    <property type="project" value="UniProtKB-KW"/>
</dbReference>
<name>A0A1L6J9E1_9SPHN</name>
<dbReference type="SUPFAM" id="SSF46955">
    <property type="entry name" value="Putative DNA-binding domain"/>
    <property type="match status" value="1"/>
</dbReference>
<evidence type="ECO:0000313" key="11">
    <source>
        <dbReference type="Proteomes" id="UP000286681"/>
    </source>
</evidence>
<dbReference type="Proteomes" id="UP000185161">
    <property type="component" value="Chromosome"/>
</dbReference>
<dbReference type="PANTHER" id="PTHR30204:SF94">
    <property type="entry name" value="HEAVY METAL-DEPENDENT TRANSCRIPTIONAL REGULATOR HI_0293-RELATED"/>
    <property type="match status" value="1"/>
</dbReference>
<accession>A0A1L6J9E1</accession>
<dbReference type="RefSeq" id="WP_075151373.1">
    <property type="nucleotide sequence ID" value="NZ_CP018820.1"/>
</dbReference>
<dbReference type="CDD" id="cd01108">
    <property type="entry name" value="HTH_CueR"/>
    <property type="match status" value="1"/>
</dbReference>
<evidence type="ECO:0000256" key="1">
    <source>
        <dbReference type="ARBA" id="ARBA00004496"/>
    </source>
</evidence>
<dbReference type="Pfam" id="PF00376">
    <property type="entry name" value="MerR"/>
    <property type="match status" value="1"/>
</dbReference>
<evidence type="ECO:0000256" key="5">
    <source>
        <dbReference type="ARBA" id="ARBA00023163"/>
    </source>
</evidence>
<dbReference type="Gene3D" id="1.10.1660.10">
    <property type="match status" value="1"/>
</dbReference>
<dbReference type="AlphaFoldDB" id="A0A1L6J9E1"/>
<dbReference type="PANTHER" id="PTHR30204">
    <property type="entry name" value="REDOX-CYCLING DRUG-SENSING TRANSCRIPTIONAL ACTIVATOR SOXR"/>
    <property type="match status" value="1"/>
</dbReference>
<dbReference type="InterPro" id="IPR047057">
    <property type="entry name" value="MerR_fam"/>
</dbReference>
<dbReference type="Pfam" id="PF09278">
    <property type="entry name" value="MerR-DNA-bind"/>
    <property type="match status" value="1"/>
</dbReference>
<dbReference type="InterPro" id="IPR011789">
    <property type="entry name" value="CueR"/>
</dbReference>
<dbReference type="InterPro" id="IPR009061">
    <property type="entry name" value="DNA-bd_dom_put_sf"/>
</dbReference>
<dbReference type="PRINTS" id="PR00040">
    <property type="entry name" value="HTHMERR"/>
</dbReference>
<dbReference type="EMBL" id="CP018820">
    <property type="protein sequence ID" value="APR52553.1"/>
    <property type="molecule type" value="Genomic_DNA"/>
</dbReference>
<proteinExistence type="predicted"/>
<evidence type="ECO:0000259" key="7">
    <source>
        <dbReference type="PROSITE" id="PS50937"/>
    </source>
</evidence>
<evidence type="ECO:0000313" key="8">
    <source>
        <dbReference type="EMBL" id="APR52553.1"/>
    </source>
</evidence>
<evidence type="ECO:0000313" key="10">
    <source>
        <dbReference type="Proteomes" id="UP000185161"/>
    </source>
</evidence>
<evidence type="ECO:0000256" key="3">
    <source>
        <dbReference type="ARBA" id="ARBA00023015"/>
    </source>
</evidence>
<reference evidence="9 11" key="3">
    <citation type="submission" date="2018-07" db="EMBL/GenBank/DDBJ databases">
        <title>Genomic and Epidemiologic Investigation of an Indolent Hospital Outbreak.</title>
        <authorList>
            <person name="Johnson R.C."/>
            <person name="Deming C."/>
            <person name="Conlan S."/>
            <person name="Zellmer C.J."/>
            <person name="Michelin A.V."/>
            <person name="Lee-Lin S."/>
            <person name="Thomas P.J."/>
            <person name="Park M."/>
            <person name="Weingarten R.A."/>
            <person name="Less J."/>
            <person name="Dekker J.P."/>
            <person name="Frank K.M."/>
            <person name="Musser K.A."/>
            <person name="Mcquiston J.R."/>
            <person name="Henderson D.K."/>
            <person name="Lau A.F."/>
            <person name="Palmore T.N."/>
            <person name="Segre J.A."/>
        </authorList>
    </citation>
    <scope>NUCLEOTIDE SEQUENCE [LARGE SCALE GENOMIC DNA]</scope>
    <source>
        <strain evidence="9 11">SK-NIH.Env10_0317</strain>
    </source>
</reference>
<feature type="compositionally biased region" description="Basic and acidic residues" evidence="6">
    <location>
        <begin position="137"/>
        <end position="146"/>
    </location>
</feature>
<dbReference type="SMART" id="SM00422">
    <property type="entry name" value="HTH_MERR"/>
    <property type="match status" value="1"/>
</dbReference>
<dbReference type="Proteomes" id="UP000286681">
    <property type="component" value="Unassembled WGS sequence"/>
</dbReference>
<feature type="region of interest" description="Disordered" evidence="6">
    <location>
        <begin position="131"/>
        <end position="165"/>
    </location>
</feature>
<comment type="subcellular location">
    <subcellularLocation>
        <location evidence="1">Cytoplasm</location>
    </subcellularLocation>
</comment>
<dbReference type="InterPro" id="IPR000551">
    <property type="entry name" value="MerR-type_HTH_dom"/>
</dbReference>
<dbReference type="InterPro" id="IPR015358">
    <property type="entry name" value="Tscrpt_reg_MerR_DNA-bd"/>
</dbReference>
<evidence type="ECO:0000256" key="4">
    <source>
        <dbReference type="ARBA" id="ARBA00023125"/>
    </source>
</evidence>
<keyword evidence="5" id="KW-0804">Transcription</keyword>
<keyword evidence="2" id="KW-0963">Cytoplasm</keyword>
<dbReference type="GO" id="GO:0003700">
    <property type="term" value="F:DNA-binding transcription factor activity"/>
    <property type="evidence" value="ECO:0007669"/>
    <property type="project" value="InterPro"/>
</dbReference>
<dbReference type="GO" id="GO:0045893">
    <property type="term" value="P:positive regulation of DNA-templated transcription"/>
    <property type="evidence" value="ECO:0007669"/>
    <property type="project" value="InterPro"/>
</dbReference>
<keyword evidence="10" id="KW-1185">Reference proteome</keyword>
<dbReference type="OrthoDB" id="9802944at2"/>
<dbReference type="EMBL" id="QQWO01000013">
    <property type="protein sequence ID" value="RSV01139.1"/>
    <property type="molecule type" value="Genomic_DNA"/>
</dbReference>
<keyword evidence="4" id="KW-0238">DNA-binding</keyword>
<dbReference type="GO" id="GO:0005737">
    <property type="term" value="C:cytoplasm"/>
    <property type="evidence" value="ECO:0007669"/>
    <property type="project" value="UniProtKB-SubCell"/>
</dbReference>
<dbReference type="NCBIfam" id="TIGR02044">
    <property type="entry name" value="CueR"/>
    <property type="match status" value="1"/>
</dbReference>
<dbReference type="PROSITE" id="PS50937">
    <property type="entry name" value="HTH_MERR_2"/>
    <property type="match status" value="1"/>
</dbReference>
<feature type="compositionally biased region" description="Basic residues" evidence="6">
    <location>
        <begin position="153"/>
        <end position="165"/>
    </location>
</feature>
<dbReference type="GO" id="GO:0005507">
    <property type="term" value="F:copper ion binding"/>
    <property type="evidence" value="ECO:0007669"/>
    <property type="project" value="InterPro"/>
</dbReference>
<feature type="domain" description="HTH merR-type" evidence="7">
    <location>
        <begin position="1"/>
        <end position="69"/>
    </location>
</feature>
<dbReference type="KEGG" id="skr:BRX40_09005"/>
<dbReference type="GeneID" id="44132696"/>
<dbReference type="STRING" id="93064.BRX40_09005"/>
<organism evidence="8 10">
    <name type="scientific">Sphingomonas koreensis</name>
    <dbReference type="NCBI Taxonomy" id="93064"/>
    <lineage>
        <taxon>Bacteria</taxon>
        <taxon>Pseudomonadati</taxon>
        <taxon>Pseudomonadota</taxon>
        <taxon>Alphaproteobacteria</taxon>
        <taxon>Sphingomonadales</taxon>
        <taxon>Sphingomonadaceae</taxon>
        <taxon>Sphingomonas</taxon>
    </lineage>
</organism>
<sequence>MNIGRAAKLSGVSAKMIRYYEQTRLIPQPLRQESGYRDYDDADVHRLRFIRRARDLGFAVEQIGELLGLWSDRSRASADVKAIALEHVGRLKDKVTEIEAMVRTLETLANHCHGDDRPDCPIIEGLAEGECGLPDLQPREPHRFGDPGEQSARRKGPQPRKAPAH</sequence>
<protein>
    <submittedName>
        <fullName evidence="8">Cu(I)-responsive transcriptional regulator</fullName>
    </submittedName>
</protein>
<keyword evidence="3" id="KW-0805">Transcription regulation</keyword>
<gene>
    <name evidence="9" type="primary">cueR</name>
    <name evidence="8" type="ORF">BRX40_09005</name>
    <name evidence="9" type="ORF">CA257_15085</name>
</gene>
<evidence type="ECO:0000256" key="2">
    <source>
        <dbReference type="ARBA" id="ARBA00022490"/>
    </source>
</evidence>